<name>A0A6J5T0G1_9CAUD</name>
<proteinExistence type="predicted"/>
<accession>A0A6J5T0G1</accession>
<gene>
    <name evidence="1" type="ORF">UFOVP1033_126</name>
    <name evidence="2" type="ORF">UFOVP1631_126</name>
</gene>
<dbReference type="EMBL" id="LR797501">
    <property type="protein sequence ID" value="CAB4220989.1"/>
    <property type="molecule type" value="Genomic_DNA"/>
</dbReference>
<organism evidence="2">
    <name type="scientific">uncultured Caudovirales phage</name>
    <dbReference type="NCBI Taxonomy" id="2100421"/>
    <lineage>
        <taxon>Viruses</taxon>
        <taxon>Duplodnaviria</taxon>
        <taxon>Heunggongvirae</taxon>
        <taxon>Uroviricota</taxon>
        <taxon>Caudoviricetes</taxon>
        <taxon>Peduoviridae</taxon>
        <taxon>Maltschvirus</taxon>
        <taxon>Maltschvirus maltsch</taxon>
    </lineage>
</organism>
<reference evidence="2" key="1">
    <citation type="submission" date="2020-05" db="EMBL/GenBank/DDBJ databases">
        <authorList>
            <person name="Chiriac C."/>
            <person name="Salcher M."/>
            <person name="Ghai R."/>
            <person name="Kavagutti S V."/>
        </authorList>
    </citation>
    <scope>NUCLEOTIDE SEQUENCE</scope>
</reference>
<sequence>MTHDELLARLDDYGFGVPPLNALRAVVELHKPIEGHEHLCGGCWFGDGMMSYPCPTIQAIEKELG</sequence>
<evidence type="ECO:0000313" key="2">
    <source>
        <dbReference type="EMBL" id="CAB4220989.1"/>
    </source>
</evidence>
<dbReference type="EMBL" id="LR796981">
    <property type="protein sequence ID" value="CAB4179447.1"/>
    <property type="molecule type" value="Genomic_DNA"/>
</dbReference>
<protein>
    <submittedName>
        <fullName evidence="2">Uncharacterized protein</fullName>
    </submittedName>
</protein>
<evidence type="ECO:0000313" key="1">
    <source>
        <dbReference type="EMBL" id="CAB4179447.1"/>
    </source>
</evidence>